<evidence type="ECO:0000313" key="2">
    <source>
        <dbReference type="Proteomes" id="UP001054945"/>
    </source>
</evidence>
<accession>A0AAV4SKF3</accession>
<dbReference type="EMBL" id="BPLR01009570">
    <property type="protein sequence ID" value="GIY32945.1"/>
    <property type="molecule type" value="Genomic_DNA"/>
</dbReference>
<comment type="caution">
    <text evidence="1">The sequence shown here is derived from an EMBL/GenBank/DDBJ whole genome shotgun (WGS) entry which is preliminary data.</text>
</comment>
<organism evidence="1 2">
    <name type="scientific">Caerostris extrusa</name>
    <name type="common">Bark spider</name>
    <name type="synonym">Caerostris bankana</name>
    <dbReference type="NCBI Taxonomy" id="172846"/>
    <lineage>
        <taxon>Eukaryota</taxon>
        <taxon>Metazoa</taxon>
        <taxon>Ecdysozoa</taxon>
        <taxon>Arthropoda</taxon>
        <taxon>Chelicerata</taxon>
        <taxon>Arachnida</taxon>
        <taxon>Araneae</taxon>
        <taxon>Araneomorphae</taxon>
        <taxon>Entelegynae</taxon>
        <taxon>Araneoidea</taxon>
        <taxon>Araneidae</taxon>
        <taxon>Caerostris</taxon>
    </lineage>
</organism>
<proteinExistence type="predicted"/>
<keyword evidence="2" id="KW-1185">Reference proteome</keyword>
<dbReference type="Proteomes" id="UP001054945">
    <property type="component" value="Unassembled WGS sequence"/>
</dbReference>
<sequence>MLLGKVGSVFYKIKTRRIGVACFRMLTDNDYLQQHLSKIGVTTFASCLLCGDDSINGWHLLICFKSKVYTGGASRFSLSYLYSTARQRIADWPKLGTG</sequence>
<gene>
    <name evidence="1" type="ORF">CEXT_645291</name>
</gene>
<protein>
    <recommendedName>
        <fullName evidence="3">Reverse transcriptase zinc-binding domain-containing protein</fullName>
    </recommendedName>
</protein>
<evidence type="ECO:0008006" key="3">
    <source>
        <dbReference type="Google" id="ProtNLM"/>
    </source>
</evidence>
<evidence type="ECO:0000313" key="1">
    <source>
        <dbReference type="EMBL" id="GIY32945.1"/>
    </source>
</evidence>
<reference evidence="1 2" key="1">
    <citation type="submission" date="2021-06" db="EMBL/GenBank/DDBJ databases">
        <title>Caerostris extrusa draft genome.</title>
        <authorList>
            <person name="Kono N."/>
            <person name="Arakawa K."/>
        </authorList>
    </citation>
    <scope>NUCLEOTIDE SEQUENCE [LARGE SCALE GENOMIC DNA]</scope>
</reference>
<dbReference type="AlphaFoldDB" id="A0AAV4SKF3"/>
<name>A0AAV4SKF3_CAEEX</name>